<dbReference type="InterPro" id="IPR037103">
    <property type="entry name" value="Tubulin/FtsZ-like_C"/>
</dbReference>
<keyword evidence="2 6" id="KW-0963">Cytoplasm</keyword>
<dbReference type="GO" id="GO:0005525">
    <property type="term" value="F:GTP binding"/>
    <property type="evidence" value="ECO:0007669"/>
    <property type="project" value="UniProtKB-UniRule"/>
</dbReference>
<keyword evidence="10" id="KW-1185">Reference proteome</keyword>
<dbReference type="Gene3D" id="3.30.1330.20">
    <property type="entry name" value="Tubulin/FtsZ, C-terminal domain"/>
    <property type="match status" value="1"/>
</dbReference>
<dbReference type="InterPro" id="IPR045061">
    <property type="entry name" value="FtsZ/CetZ"/>
</dbReference>
<dbReference type="InterPro" id="IPR048737">
    <property type="entry name" value="CetZ_C"/>
</dbReference>
<dbReference type="Proteomes" id="UP000296706">
    <property type="component" value="Chromosome"/>
</dbReference>
<keyword evidence="3 6" id="KW-0547">Nucleotide-binding</keyword>
<dbReference type="EMBL" id="CP031310">
    <property type="protein sequence ID" value="QCC51114.1"/>
    <property type="molecule type" value="Genomic_DNA"/>
</dbReference>
<evidence type="ECO:0000256" key="7">
    <source>
        <dbReference type="SAM" id="MobiDB-lite"/>
    </source>
</evidence>
<dbReference type="FunFam" id="3.40.50.1440:FF:000051">
    <property type="entry name" value="Tubulin-like protein CetZ"/>
    <property type="match status" value="1"/>
</dbReference>
<feature type="compositionally biased region" description="Acidic residues" evidence="7">
    <location>
        <begin position="350"/>
        <end position="359"/>
    </location>
</feature>
<feature type="binding site" evidence="6">
    <location>
        <position position="165"/>
    </location>
    <ligand>
        <name>GTP</name>
        <dbReference type="ChEBI" id="CHEBI:37565"/>
    </ligand>
</feature>
<dbReference type="GO" id="GO:0008360">
    <property type="term" value="P:regulation of cell shape"/>
    <property type="evidence" value="ECO:0007669"/>
    <property type="project" value="UniProtKB-UniRule"/>
</dbReference>
<evidence type="ECO:0000259" key="8">
    <source>
        <dbReference type="SMART" id="SM00864"/>
    </source>
</evidence>
<dbReference type="InterPro" id="IPR017975">
    <property type="entry name" value="Tubulin_CS"/>
</dbReference>
<dbReference type="GeneID" id="39847722"/>
<feature type="binding site" evidence="6">
    <location>
        <position position="183"/>
    </location>
    <ligand>
        <name>GTP</name>
        <dbReference type="ChEBI" id="CHEBI:37565"/>
    </ligand>
</feature>
<evidence type="ECO:0000256" key="6">
    <source>
        <dbReference type="HAMAP-Rule" id="MF_01946"/>
    </source>
</evidence>
<dbReference type="PANTHER" id="PTHR30314:SF10">
    <property type="entry name" value="TUBULIN-LIKE PROTEIN CETZ"/>
    <property type="match status" value="1"/>
</dbReference>
<feature type="domain" description="Tubulin/FtsZ GTPase" evidence="8">
    <location>
        <begin position="2"/>
        <end position="202"/>
    </location>
</feature>
<comment type="function">
    <text evidence="6">Involved in cell shape control.</text>
</comment>
<feature type="region of interest" description="Disordered" evidence="7">
    <location>
        <begin position="335"/>
        <end position="359"/>
    </location>
</feature>
<dbReference type="GO" id="GO:0007017">
    <property type="term" value="P:microtubule-based process"/>
    <property type="evidence" value="ECO:0007669"/>
    <property type="project" value="InterPro"/>
</dbReference>
<reference evidence="9 10" key="1">
    <citation type="journal article" date="2019" name="Nat. Commun.">
        <title>A new type of DNA phosphorothioation-based antiviral system in archaea.</title>
        <authorList>
            <person name="Xiong L."/>
            <person name="Liu S."/>
            <person name="Chen S."/>
            <person name="Xiao Y."/>
            <person name="Zhu B."/>
            <person name="Gao Y."/>
            <person name="Zhang Y."/>
            <person name="Chen B."/>
            <person name="Luo J."/>
            <person name="Deng Z."/>
            <person name="Chen X."/>
            <person name="Wang L."/>
            <person name="Chen S."/>
        </authorList>
    </citation>
    <scope>NUCLEOTIDE SEQUENCE [LARGE SCALE GENOMIC DNA]</scope>
    <source>
        <strain evidence="9 10">CBA1105</strain>
    </source>
</reference>
<dbReference type="HAMAP" id="MF_01946">
    <property type="entry name" value="CetZ"/>
    <property type="match status" value="1"/>
</dbReference>
<keyword evidence="9" id="KW-0131">Cell cycle</keyword>
<keyword evidence="4 6" id="KW-0133">Cell shape</keyword>
<dbReference type="OrthoDB" id="329751at2157"/>
<dbReference type="CDD" id="cd02202">
    <property type="entry name" value="CetZ_tubulin-like"/>
    <property type="match status" value="1"/>
</dbReference>
<comment type="similarity">
    <text evidence="1 6">Belongs to the CetZ family.</text>
</comment>
<dbReference type="Pfam" id="PF00091">
    <property type="entry name" value="Tubulin"/>
    <property type="match status" value="1"/>
</dbReference>
<dbReference type="RefSeq" id="WP_049995272.1">
    <property type="nucleotide sequence ID" value="NZ_CP031310.1"/>
</dbReference>
<dbReference type="KEGG" id="hsn:DV733_07615"/>
<dbReference type="GO" id="GO:0005737">
    <property type="term" value="C:cytoplasm"/>
    <property type="evidence" value="ECO:0007669"/>
    <property type="project" value="UniProtKB-SubCell"/>
</dbReference>
<dbReference type="InterPro" id="IPR036525">
    <property type="entry name" value="Tubulin/FtsZ_GTPase_sf"/>
</dbReference>
<evidence type="ECO:0000256" key="5">
    <source>
        <dbReference type="ARBA" id="ARBA00023134"/>
    </source>
</evidence>
<dbReference type="Gene3D" id="3.40.50.1440">
    <property type="entry name" value="Tubulin/FtsZ, GTPase domain"/>
    <property type="match status" value="1"/>
</dbReference>
<dbReference type="Pfam" id="PF21011">
    <property type="entry name" value="CetZ_C"/>
    <property type="match status" value="1"/>
</dbReference>
<feature type="binding site" evidence="6">
    <location>
        <begin position="10"/>
        <end position="14"/>
    </location>
    <ligand>
        <name>GTP</name>
        <dbReference type="ChEBI" id="CHEBI:37565"/>
    </ligand>
</feature>
<sequence length="359" mass="37831">MKVVLIGVGQAGGKITQALAEYDYEMGFDAVQGALAVNTAEADLQALDIDTLLIGRDRVKGHGVGGDNELGAQIMEEEATEVMNELDGRITSKAEGLVIVAGLGGGTGSGGAPMLARELNRIYDIPVYVLGVLPGRNEGSIYQANAGRSLKTVVREADSTILIDNDAWHATDESVEEGFDTINQNIAQRVGLLLAAGEVIDGVAESVVDSSEVINTLRPGGIASIGYASVAAAEDSADNVNNITSATRNALLAGTSLPNAVDADTALLVIAGDPDRISRKGVERARSWVEDETGSLEVRGGDFPLDTERLAALILLGGVERSHRIDEFLDRAREAHKQANEPSPNPNEAFDNEELDDLF</sequence>
<dbReference type="InterPro" id="IPR032907">
    <property type="entry name" value="CetZ"/>
</dbReference>
<dbReference type="AlphaFoldDB" id="A0A4D6HAK4"/>
<accession>A0A4D6HAK4</accession>
<evidence type="ECO:0000256" key="1">
    <source>
        <dbReference type="ARBA" id="ARBA00006877"/>
    </source>
</evidence>
<name>A0A4D6HAK4_9EURY</name>
<dbReference type="PRINTS" id="PR00423">
    <property type="entry name" value="CELLDVISFTSZ"/>
</dbReference>
<protein>
    <recommendedName>
        <fullName evidence="6">Tubulin-like protein CetZ</fullName>
    </recommendedName>
</protein>
<dbReference type="GO" id="GO:0051301">
    <property type="term" value="P:cell division"/>
    <property type="evidence" value="ECO:0007669"/>
    <property type="project" value="UniProtKB-KW"/>
</dbReference>
<dbReference type="GO" id="GO:0005874">
    <property type="term" value="C:microtubule"/>
    <property type="evidence" value="ECO:0007669"/>
    <property type="project" value="InterPro"/>
</dbReference>
<evidence type="ECO:0000256" key="4">
    <source>
        <dbReference type="ARBA" id="ARBA00022960"/>
    </source>
</evidence>
<keyword evidence="9" id="KW-0132">Cell division</keyword>
<keyword evidence="5 6" id="KW-0342">GTP-binding</keyword>
<dbReference type="GO" id="GO:0032153">
    <property type="term" value="C:cell division site"/>
    <property type="evidence" value="ECO:0007669"/>
    <property type="project" value="TreeGrafter"/>
</dbReference>
<proteinExistence type="inferred from homology"/>
<evidence type="ECO:0000313" key="10">
    <source>
        <dbReference type="Proteomes" id="UP000296706"/>
    </source>
</evidence>
<dbReference type="InterPro" id="IPR003008">
    <property type="entry name" value="Tubulin_FtsZ_GTPase"/>
</dbReference>
<comment type="subcellular location">
    <subcellularLocation>
        <location evidence="6">Cytoplasm</location>
    </subcellularLocation>
</comment>
<dbReference type="SMART" id="SM00864">
    <property type="entry name" value="Tubulin"/>
    <property type="match status" value="1"/>
</dbReference>
<evidence type="ECO:0000256" key="2">
    <source>
        <dbReference type="ARBA" id="ARBA00022490"/>
    </source>
</evidence>
<dbReference type="STRING" id="1457250.GCA_000755225_01385"/>
<evidence type="ECO:0000313" key="9">
    <source>
        <dbReference type="EMBL" id="QCC51114.1"/>
    </source>
</evidence>
<gene>
    <name evidence="6" type="primary">cetZ</name>
    <name evidence="9" type="ORF">DV733_07615</name>
</gene>
<dbReference type="PANTHER" id="PTHR30314">
    <property type="entry name" value="CELL DIVISION PROTEIN FTSZ-RELATED"/>
    <property type="match status" value="1"/>
</dbReference>
<dbReference type="PROSITE" id="PS00227">
    <property type="entry name" value="TUBULIN"/>
    <property type="match status" value="1"/>
</dbReference>
<dbReference type="SUPFAM" id="SSF52490">
    <property type="entry name" value="Tubulin nucleotide-binding domain-like"/>
    <property type="match status" value="1"/>
</dbReference>
<feature type="binding site" evidence="6">
    <location>
        <begin position="106"/>
        <end position="108"/>
    </location>
    <ligand>
        <name>GTP</name>
        <dbReference type="ChEBI" id="CHEBI:37565"/>
    </ligand>
</feature>
<organism evidence="9 10">
    <name type="scientific">Halapricum salinum</name>
    <dbReference type="NCBI Taxonomy" id="1457250"/>
    <lineage>
        <taxon>Archaea</taxon>
        <taxon>Methanobacteriati</taxon>
        <taxon>Methanobacteriota</taxon>
        <taxon>Stenosarchaea group</taxon>
        <taxon>Halobacteria</taxon>
        <taxon>Halobacteriales</taxon>
        <taxon>Haloarculaceae</taxon>
        <taxon>Halapricum</taxon>
    </lineage>
</organism>
<dbReference type="GO" id="GO:0003924">
    <property type="term" value="F:GTPase activity"/>
    <property type="evidence" value="ECO:0007669"/>
    <property type="project" value="InterPro"/>
</dbReference>
<evidence type="ECO:0000256" key="3">
    <source>
        <dbReference type="ARBA" id="ARBA00022741"/>
    </source>
</evidence>
<feature type="binding site" evidence="6">
    <location>
        <position position="138"/>
    </location>
    <ligand>
        <name>GTP</name>
        <dbReference type="ChEBI" id="CHEBI:37565"/>
    </ligand>
</feature>